<dbReference type="PATRIC" id="fig|1938.3.peg.7071"/>
<dbReference type="EMBL" id="LFNT01000056">
    <property type="protein sequence ID" value="KMS69701.1"/>
    <property type="molecule type" value="Genomic_DNA"/>
</dbReference>
<comment type="caution">
    <text evidence="2">The sequence shown here is derived from an EMBL/GenBank/DDBJ whole genome shotgun (WGS) entry which is preliminary data.</text>
</comment>
<protein>
    <submittedName>
        <fullName evidence="2">Uncharacterized protein</fullName>
    </submittedName>
</protein>
<sequence>MLSCMPLELITEAEARTLLHPHLPALRASFESAWEDWQELEPALVSKAPQYRTTSRANVVYDLLVARIQQEFEDTPGVTFNSHPGFLALTFGGRMVVRFKKFRSKTLKVSQIMTLQQRRLARQELDLGLNATTVVAGYLLDTLGTELKKLAVVCPLNGENVWEIDLHGEANGGLAGVAMLPNPDSGAPKPGVRSRKPKTEPQAEME</sequence>
<dbReference type="AlphaFoldDB" id="A0A0J7Z145"/>
<evidence type="ECO:0000256" key="1">
    <source>
        <dbReference type="SAM" id="MobiDB-lite"/>
    </source>
</evidence>
<feature type="compositionally biased region" description="Basic and acidic residues" evidence="1">
    <location>
        <begin position="197"/>
        <end position="206"/>
    </location>
</feature>
<reference evidence="2 3" key="1">
    <citation type="submission" date="2015-06" db="EMBL/GenBank/DDBJ databases">
        <authorList>
            <person name="Ju K.-S."/>
            <person name="Doroghazi J.R."/>
            <person name="Metcalf W.W."/>
        </authorList>
    </citation>
    <scope>NUCLEOTIDE SEQUENCE [LARGE SCALE GENOMIC DNA]</scope>
    <source>
        <strain evidence="2 3">NRRL 3414</strain>
    </source>
</reference>
<feature type="region of interest" description="Disordered" evidence="1">
    <location>
        <begin position="178"/>
        <end position="206"/>
    </location>
</feature>
<accession>A0A0J7Z145</accession>
<gene>
    <name evidence="2" type="ORF">ACM01_33925</name>
</gene>
<organism evidence="2 3">
    <name type="scientific">Streptomyces viridochromogenes</name>
    <dbReference type="NCBI Taxonomy" id="1938"/>
    <lineage>
        <taxon>Bacteria</taxon>
        <taxon>Bacillati</taxon>
        <taxon>Actinomycetota</taxon>
        <taxon>Actinomycetes</taxon>
        <taxon>Kitasatosporales</taxon>
        <taxon>Streptomycetaceae</taxon>
        <taxon>Streptomyces</taxon>
    </lineage>
</organism>
<evidence type="ECO:0000313" key="2">
    <source>
        <dbReference type="EMBL" id="KMS69701.1"/>
    </source>
</evidence>
<name>A0A0J7Z145_STRVR</name>
<dbReference type="Proteomes" id="UP000037432">
    <property type="component" value="Unassembled WGS sequence"/>
</dbReference>
<proteinExistence type="predicted"/>
<evidence type="ECO:0000313" key="3">
    <source>
        <dbReference type="Proteomes" id="UP000037432"/>
    </source>
</evidence>